<keyword evidence="1" id="KW-0863">Zinc-finger</keyword>
<accession>A0A9J6BSZ3</accession>
<evidence type="ECO:0000259" key="3">
    <source>
        <dbReference type="PROSITE" id="PS50157"/>
    </source>
</evidence>
<gene>
    <name evidence="4" type="ORF">PVAND_003067</name>
</gene>
<dbReference type="OrthoDB" id="8067731at2759"/>
<dbReference type="Proteomes" id="UP001107558">
    <property type="component" value="Chromosome 3"/>
</dbReference>
<keyword evidence="1" id="KW-0479">Metal-binding</keyword>
<evidence type="ECO:0000256" key="1">
    <source>
        <dbReference type="PROSITE-ProRule" id="PRU00042"/>
    </source>
</evidence>
<keyword evidence="5" id="KW-1185">Reference proteome</keyword>
<dbReference type="GO" id="GO:0008270">
    <property type="term" value="F:zinc ion binding"/>
    <property type="evidence" value="ECO:0007669"/>
    <property type="project" value="UniProtKB-KW"/>
</dbReference>
<organism evidence="4 5">
    <name type="scientific">Polypedilum vanderplanki</name>
    <name type="common">Sleeping chironomid midge</name>
    <dbReference type="NCBI Taxonomy" id="319348"/>
    <lineage>
        <taxon>Eukaryota</taxon>
        <taxon>Metazoa</taxon>
        <taxon>Ecdysozoa</taxon>
        <taxon>Arthropoda</taxon>
        <taxon>Hexapoda</taxon>
        <taxon>Insecta</taxon>
        <taxon>Pterygota</taxon>
        <taxon>Neoptera</taxon>
        <taxon>Endopterygota</taxon>
        <taxon>Diptera</taxon>
        <taxon>Nematocera</taxon>
        <taxon>Chironomoidea</taxon>
        <taxon>Chironomidae</taxon>
        <taxon>Chironominae</taxon>
        <taxon>Polypedilum</taxon>
        <taxon>Polypedilum</taxon>
    </lineage>
</organism>
<evidence type="ECO:0000256" key="2">
    <source>
        <dbReference type="SAM" id="MobiDB-lite"/>
    </source>
</evidence>
<feature type="compositionally biased region" description="Low complexity" evidence="2">
    <location>
        <begin position="13"/>
        <end position="28"/>
    </location>
</feature>
<reference evidence="4" key="1">
    <citation type="submission" date="2021-03" db="EMBL/GenBank/DDBJ databases">
        <title>Chromosome level genome of the anhydrobiotic midge Polypedilum vanderplanki.</title>
        <authorList>
            <person name="Yoshida Y."/>
            <person name="Kikawada T."/>
            <person name="Gusev O."/>
        </authorList>
    </citation>
    <scope>NUCLEOTIDE SEQUENCE</scope>
    <source>
        <strain evidence="4">NIAS01</strain>
        <tissue evidence="4">Whole body or cell culture</tissue>
    </source>
</reference>
<evidence type="ECO:0000313" key="5">
    <source>
        <dbReference type="Proteomes" id="UP001107558"/>
    </source>
</evidence>
<dbReference type="PROSITE" id="PS00028">
    <property type="entry name" value="ZINC_FINGER_C2H2_1"/>
    <property type="match status" value="1"/>
</dbReference>
<evidence type="ECO:0000313" key="4">
    <source>
        <dbReference type="EMBL" id="KAG5672983.1"/>
    </source>
</evidence>
<protein>
    <recommendedName>
        <fullName evidence="3">C2H2-type domain-containing protein</fullName>
    </recommendedName>
</protein>
<feature type="compositionally biased region" description="Basic residues" evidence="2">
    <location>
        <begin position="1"/>
        <end position="12"/>
    </location>
</feature>
<dbReference type="InterPro" id="IPR013087">
    <property type="entry name" value="Znf_C2H2_type"/>
</dbReference>
<dbReference type="AlphaFoldDB" id="A0A9J6BSZ3"/>
<feature type="domain" description="C2H2-type" evidence="3">
    <location>
        <begin position="178"/>
        <end position="208"/>
    </location>
</feature>
<dbReference type="PROSITE" id="PS50157">
    <property type="entry name" value="ZINC_FINGER_C2H2_2"/>
    <property type="match status" value="1"/>
</dbReference>
<proteinExistence type="predicted"/>
<feature type="region of interest" description="Disordered" evidence="2">
    <location>
        <begin position="1"/>
        <end position="28"/>
    </location>
</feature>
<dbReference type="EMBL" id="JADBJN010000003">
    <property type="protein sequence ID" value="KAG5672983.1"/>
    <property type="molecule type" value="Genomic_DNA"/>
</dbReference>
<name>A0A9J6BSZ3_POLVA</name>
<sequence>MSKTKKTKKNIHSRQSSSPPPSSRIIRCSGSQDSFSIVDPYCSSGGINSGGQWPIPNCGGPMCHHGPSSSQHPPMGMTQSHMPMLAHGPSMTSLHGPLPPPPLCNPCSQPNNFNSVPLPGPSSRWGPRTSCPVHSPFRARIPNGTICSGHQCKEYFNCLSSYKTHFKFAHYCDNVERYTCTYLECSNDFTELKNLLRHLKNKHKFSQSLSKQQKISNNTNENQNYDFSASVSYSIDEEALIQNDEQLKNKLCEDECNSSIREEIETKLFNFLSKMHKNSNLTKKIITEIFVSIKENLIDTILSKFNVSEENKMIFEECFQKLNTQYKYEKMLKSKGLVSKAINETIVFKTGNVFKNGISVIGTIKENVSLMPVMQMLKSIFTLPNILKDVLNNMNELERSKNIIIPFDYYIDDFETGNALGSNAGTHKITAHYISFPTFPQHSLSSTKYVFEVLLSPATLQHNEMQYCLEPLINIFKELEEEGIELEIDGENKTVFFVMGRVIGDNLALNEILGFSKSFNANRFCRMCDAQKQQTQAISISSESDLRSKEQYEVALSMNDAKETGVYETCYFNELKNFHCTENICCDILHDVFEGLAKYDLALCLKAIIDDKNLPTITLDKNKYI</sequence>
<comment type="caution">
    <text evidence="4">The sequence shown here is derived from an EMBL/GenBank/DDBJ whole genome shotgun (WGS) entry which is preliminary data.</text>
</comment>
<keyword evidence="1" id="KW-0862">Zinc</keyword>
<dbReference type="SMART" id="SM00355">
    <property type="entry name" value="ZnF_C2H2"/>
    <property type="match status" value="2"/>
</dbReference>